<reference evidence="5 6" key="1">
    <citation type="submission" date="2019-04" db="EMBL/GenBank/DDBJ databases">
        <authorList>
            <person name="Hwang J.C."/>
        </authorList>
    </citation>
    <scope>NUCLEOTIDE SEQUENCE [LARGE SCALE GENOMIC DNA]</scope>
    <source>
        <strain evidence="5 6">IMCC35001</strain>
    </source>
</reference>
<dbReference type="HAMAP" id="MF_01681">
    <property type="entry name" value="Salvage_MtnC"/>
    <property type="match status" value="1"/>
</dbReference>
<evidence type="ECO:0000313" key="6">
    <source>
        <dbReference type="Proteomes" id="UP000305674"/>
    </source>
</evidence>
<dbReference type="InterPro" id="IPR036412">
    <property type="entry name" value="HAD-like_sf"/>
</dbReference>
<comment type="catalytic activity">
    <reaction evidence="4">
        <text>5-methylsulfanyl-2,3-dioxopentyl phosphate + H2O = 1,2-dihydroxy-5-(methylsulfanyl)pent-1-en-3-one + phosphate</text>
        <dbReference type="Rhea" id="RHEA:21700"/>
        <dbReference type="ChEBI" id="CHEBI:15377"/>
        <dbReference type="ChEBI" id="CHEBI:43474"/>
        <dbReference type="ChEBI" id="CHEBI:49252"/>
        <dbReference type="ChEBI" id="CHEBI:58828"/>
        <dbReference type="EC" id="3.1.3.77"/>
    </reaction>
</comment>
<comment type="subunit">
    <text evidence="4">Monomer.</text>
</comment>
<evidence type="ECO:0000256" key="3">
    <source>
        <dbReference type="ARBA" id="ARBA00023167"/>
    </source>
</evidence>
<dbReference type="Pfam" id="PF00702">
    <property type="entry name" value="Hydrolase"/>
    <property type="match status" value="1"/>
</dbReference>
<dbReference type="OrthoDB" id="9797416at2"/>
<dbReference type="NCBIfam" id="TIGR01691">
    <property type="entry name" value="enolase-ppase"/>
    <property type="match status" value="1"/>
</dbReference>
<dbReference type="PANTHER" id="PTHR20371">
    <property type="entry name" value="ENOLASE-PHOSPHATASE E1"/>
    <property type="match status" value="1"/>
</dbReference>
<dbReference type="SUPFAM" id="SSF56784">
    <property type="entry name" value="HAD-like"/>
    <property type="match status" value="1"/>
</dbReference>
<evidence type="ECO:0000256" key="2">
    <source>
        <dbReference type="ARBA" id="ARBA00022801"/>
    </source>
</evidence>
<organism evidence="5 6">
    <name type="scientific">Ferrimonas sediminicola</name>
    <dbReference type="NCBI Taxonomy" id="2569538"/>
    <lineage>
        <taxon>Bacteria</taxon>
        <taxon>Pseudomonadati</taxon>
        <taxon>Pseudomonadota</taxon>
        <taxon>Gammaproteobacteria</taxon>
        <taxon>Alteromonadales</taxon>
        <taxon>Ferrimonadaceae</taxon>
        <taxon>Ferrimonas</taxon>
    </lineage>
</organism>
<keyword evidence="3 4" id="KW-0486">Methionine biosynthesis</keyword>
<comment type="cofactor">
    <cofactor evidence="4">
        <name>Mg(2+)</name>
        <dbReference type="ChEBI" id="CHEBI:18420"/>
    </cofactor>
    <text evidence="4">Binds 1 Mg(2+) ion per subunit.</text>
</comment>
<keyword evidence="2 4" id="KW-0378">Hydrolase</keyword>
<dbReference type="PANTHER" id="PTHR20371:SF1">
    <property type="entry name" value="ENOLASE-PHOSPHATASE E1"/>
    <property type="match status" value="1"/>
</dbReference>
<comment type="pathway">
    <text evidence="4">Amino-acid biosynthesis; L-methionine biosynthesis via salvage pathway; L-methionine from S-methyl-5-thio-alpha-D-ribose 1-phosphate: step 3/6.</text>
</comment>
<dbReference type="Gene3D" id="3.40.50.1000">
    <property type="entry name" value="HAD superfamily/HAD-like"/>
    <property type="match status" value="1"/>
</dbReference>
<name>A0A4U1B6W6_9GAMM</name>
<dbReference type="EMBL" id="SWCI01000022">
    <property type="protein sequence ID" value="TKB46228.1"/>
    <property type="molecule type" value="Genomic_DNA"/>
</dbReference>
<comment type="similarity">
    <text evidence="4">Belongs to the HAD-like hydrolase superfamily. MasA/MtnC family.</text>
</comment>
<protein>
    <recommendedName>
        <fullName evidence="4">Enolase-phosphatase E1</fullName>
        <ecNumber evidence="4">3.1.3.77</ecNumber>
    </recommendedName>
    <alternativeName>
        <fullName evidence="4">2,3-diketo-5-methylthio-1-phosphopentane phosphatase</fullName>
    </alternativeName>
</protein>
<dbReference type="EC" id="3.1.3.77" evidence="4"/>
<dbReference type="RefSeq" id="WP_136854653.1">
    <property type="nucleotide sequence ID" value="NZ_SWCI01000022.1"/>
</dbReference>
<dbReference type="AlphaFoldDB" id="A0A4U1B6W6"/>
<comment type="caution">
    <text evidence="5">The sequence shown here is derived from an EMBL/GenBank/DDBJ whole genome shotgun (WGS) entry which is preliminary data.</text>
</comment>
<keyword evidence="4" id="KW-0479">Metal-binding</keyword>
<dbReference type="InterPro" id="IPR023943">
    <property type="entry name" value="Enolase-ppase_E1"/>
</dbReference>
<comment type="pathway">
    <text evidence="4">Amino-acid biosynthesis; L-methionine biosynthesis via salvage pathway; L-methionine from S-methyl-5-thio-alpha-D-ribose 1-phosphate: step 4/6.</text>
</comment>
<dbReference type="NCBIfam" id="TIGR01549">
    <property type="entry name" value="HAD-SF-IA-v1"/>
    <property type="match status" value="1"/>
</dbReference>
<dbReference type="GO" id="GO:0043715">
    <property type="term" value="F:2,3-diketo-5-methylthiopentyl-1-phosphate enolase activity"/>
    <property type="evidence" value="ECO:0007669"/>
    <property type="project" value="UniProtKB-UniRule"/>
</dbReference>
<dbReference type="Proteomes" id="UP000305674">
    <property type="component" value="Unassembled WGS sequence"/>
</dbReference>
<dbReference type="GO" id="GO:0019509">
    <property type="term" value="P:L-methionine salvage from methylthioadenosine"/>
    <property type="evidence" value="ECO:0007669"/>
    <property type="project" value="UniProtKB-UniRule"/>
</dbReference>
<gene>
    <name evidence="4 5" type="primary">mtnC</name>
    <name evidence="5" type="ORF">FCL40_17970</name>
</gene>
<evidence type="ECO:0000256" key="1">
    <source>
        <dbReference type="ARBA" id="ARBA00022605"/>
    </source>
</evidence>
<evidence type="ECO:0000256" key="4">
    <source>
        <dbReference type="HAMAP-Rule" id="MF_01681"/>
    </source>
</evidence>
<keyword evidence="6" id="KW-1185">Reference proteome</keyword>
<dbReference type="UniPathway" id="UPA00904">
    <property type="reaction ID" value="UER00876"/>
</dbReference>
<dbReference type="GO" id="GO:0000287">
    <property type="term" value="F:magnesium ion binding"/>
    <property type="evidence" value="ECO:0007669"/>
    <property type="project" value="UniProtKB-UniRule"/>
</dbReference>
<comment type="function">
    <text evidence="4">Bifunctional enzyme that catalyzes the enolization of 2,3-diketo-5-methylthiopentyl-1-phosphate (DK-MTP-1-P) into the intermediate 2-hydroxy-3-keto-5-methylthiopentenyl-1-phosphate (HK-MTPenyl-1-P), which is then dephosphorylated to form the acireductone 1,2-dihydroxy-3-keto-5-methylthiopentene (DHK-MTPene).</text>
</comment>
<accession>A0A4U1B6W6</accession>
<dbReference type="InterPro" id="IPR006439">
    <property type="entry name" value="HAD-SF_hydro_IA"/>
</dbReference>
<dbReference type="SFLD" id="SFLDG01133">
    <property type="entry name" value="C1.5.4:_Enolase-phosphatase_Li"/>
    <property type="match status" value="1"/>
</dbReference>
<keyword evidence="1 4" id="KW-0028">Amino-acid biosynthesis</keyword>
<dbReference type="SFLD" id="SFLDF00044">
    <property type="entry name" value="enolase-phosphatase"/>
    <property type="match status" value="1"/>
</dbReference>
<evidence type="ECO:0000313" key="5">
    <source>
        <dbReference type="EMBL" id="TKB46228.1"/>
    </source>
</evidence>
<proteinExistence type="inferred from homology"/>
<sequence>MGIQAVIVDTAGTTTDYDFIKKVLFSYSAKEMARFIEENQEQVVVSHCIDDVKELAGEPDADLARVVEILLQWIAEDQKATPLKTIQGMIWRQGYRQGDLEGHIYPDALESLKSLKAQGKRIYSFSSSSTEAQELLFQHSQFGDLRNLFHGHFDTHMGQKVEPQAYRNIINTISMWPNLILFVSDRLEELNAAKAAGLKTCQIVRSEGIRQGKHPVIQEFSQLNLESF</sequence>
<dbReference type="Gene3D" id="1.10.720.60">
    <property type="match status" value="1"/>
</dbReference>
<dbReference type="SFLD" id="SFLDS00003">
    <property type="entry name" value="Haloacid_Dehalogenase"/>
    <property type="match status" value="1"/>
</dbReference>
<dbReference type="SFLD" id="SFLDG01129">
    <property type="entry name" value="C1.5:_HAD__Beta-PGM__Phosphata"/>
    <property type="match status" value="1"/>
</dbReference>
<dbReference type="InterPro" id="IPR023214">
    <property type="entry name" value="HAD_sf"/>
</dbReference>
<dbReference type="GO" id="GO:0043716">
    <property type="term" value="F:2-hydroxy-3-keto-5-methylthiopentenyl-1-phosphate phosphatase activity"/>
    <property type="evidence" value="ECO:0007669"/>
    <property type="project" value="UniProtKB-UniRule"/>
</dbReference>
<dbReference type="CDD" id="cd01629">
    <property type="entry name" value="HAD_EP"/>
    <property type="match status" value="1"/>
</dbReference>
<dbReference type="GO" id="GO:0043874">
    <property type="term" value="F:acireductone synthase activity"/>
    <property type="evidence" value="ECO:0007669"/>
    <property type="project" value="UniProtKB-EC"/>
</dbReference>
<keyword evidence="4" id="KW-0460">Magnesium</keyword>